<dbReference type="GO" id="GO:0051539">
    <property type="term" value="F:4 iron, 4 sulfur cluster binding"/>
    <property type="evidence" value="ECO:0007669"/>
    <property type="project" value="UniProtKB-UniRule"/>
</dbReference>
<dbReference type="InterPro" id="IPR012340">
    <property type="entry name" value="NA-bd_OB-fold"/>
</dbReference>
<dbReference type="SMART" id="SM00729">
    <property type="entry name" value="Elp3"/>
    <property type="match status" value="1"/>
</dbReference>
<comment type="function">
    <text evidence="9">Catalyzes the methylthiolation of an aspartic acid residue of ribosomal protein uS12.</text>
</comment>
<dbReference type="InterPro" id="IPR058240">
    <property type="entry name" value="rSAM_sf"/>
</dbReference>
<evidence type="ECO:0000259" key="12">
    <source>
        <dbReference type="PROSITE" id="PS51918"/>
    </source>
</evidence>
<feature type="binding site" evidence="9">
    <location>
        <position position="152"/>
    </location>
    <ligand>
        <name>[4Fe-4S] cluster</name>
        <dbReference type="ChEBI" id="CHEBI:49883"/>
        <label>2</label>
        <note>4Fe-4S-S-AdoMet</note>
    </ligand>
</feature>
<comment type="catalytic activity">
    <reaction evidence="9">
        <text>L-aspartate(89)-[ribosomal protein uS12]-hydrogen + (sulfur carrier)-SH + AH2 + 2 S-adenosyl-L-methionine = 3-methylsulfanyl-L-aspartate(89)-[ribosomal protein uS12]-hydrogen + (sulfur carrier)-H + 5'-deoxyadenosine + L-methionine + A + S-adenosyl-L-homocysteine + 2 H(+)</text>
        <dbReference type="Rhea" id="RHEA:37087"/>
        <dbReference type="Rhea" id="RHEA-COMP:10460"/>
        <dbReference type="Rhea" id="RHEA-COMP:10461"/>
        <dbReference type="Rhea" id="RHEA-COMP:14737"/>
        <dbReference type="Rhea" id="RHEA-COMP:14739"/>
        <dbReference type="ChEBI" id="CHEBI:13193"/>
        <dbReference type="ChEBI" id="CHEBI:15378"/>
        <dbReference type="ChEBI" id="CHEBI:17319"/>
        <dbReference type="ChEBI" id="CHEBI:17499"/>
        <dbReference type="ChEBI" id="CHEBI:29917"/>
        <dbReference type="ChEBI" id="CHEBI:29961"/>
        <dbReference type="ChEBI" id="CHEBI:57844"/>
        <dbReference type="ChEBI" id="CHEBI:57856"/>
        <dbReference type="ChEBI" id="CHEBI:59789"/>
        <dbReference type="ChEBI" id="CHEBI:64428"/>
        <dbReference type="ChEBI" id="CHEBI:73599"/>
        <dbReference type="EC" id="2.8.4.4"/>
    </reaction>
</comment>
<feature type="binding site" evidence="9">
    <location>
        <position position="80"/>
    </location>
    <ligand>
        <name>[4Fe-4S] cluster</name>
        <dbReference type="ChEBI" id="CHEBI:49883"/>
        <label>1</label>
    </ligand>
</feature>
<evidence type="ECO:0000256" key="1">
    <source>
        <dbReference type="ARBA" id="ARBA00003234"/>
    </source>
</evidence>
<dbReference type="PROSITE" id="PS51918">
    <property type="entry name" value="RADICAL_SAM"/>
    <property type="match status" value="1"/>
</dbReference>
<feature type="binding site" evidence="9">
    <location>
        <position position="11"/>
    </location>
    <ligand>
        <name>[4Fe-4S] cluster</name>
        <dbReference type="ChEBI" id="CHEBI:49883"/>
        <label>1</label>
    </ligand>
</feature>
<evidence type="ECO:0000256" key="5">
    <source>
        <dbReference type="ARBA" id="ARBA00022691"/>
    </source>
</evidence>
<evidence type="ECO:0000256" key="2">
    <source>
        <dbReference type="ARBA" id="ARBA00022485"/>
    </source>
</evidence>
<dbReference type="PROSITE" id="PS51449">
    <property type="entry name" value="MTTASE_N"/>
    <property type="match status" value="1"/>
</dbReference>
<comment type="subcellular location">
    <subcellularLocation>
        <location evidence="9">Cytoplasm</location>
    </subcellularLocation>
</comment>
<dbReference type="InterPro" id="IPR013848">
    <property type="entry name" value="Methylthiotransferase_N"/>
</dbReference>
<keyword evidence="8 9" id="KW-0411">Iron-sulfur</keyword>
<evidence type="ECO:0000256" key="9">
    <source>
        <dbReference type="HAMAP-Rule" id="MF_01865"/>
    </source>
</evidence>
<feature type="binding site" evidence="9">
    <location>
        <position position="159"/>
    </location>
    <ligand>
        <name>[4Fe-4S] cluster</name>
        <dbReference type="ChEBI" id="CHEBI:49883"/>
        <label>2</label>
        <note>4Fe-4S-S-AdoMet</note>
    </ligand>
</feature>
<keyword evidence="4 9" id="KW-0808">Transferase</keyword>
<protein>
    <recommendedName>
        <fullName evidence="9">Ribosomal protein uS12 methylthiotransferase RimO</fullName>
        <shortName evidence="9">uS12 MTTase</shortName>
        <shortName evidence="9">uS12 methylthiotransferase</shortName>
        <ecNumber evidence="9">2.8.4.4</ecNumber>
    </recommendedName>
    <alternativeName>
        <fullName evidence="9">Ribosomal protein uS12 (aspartate-C(3))-methylthiotransferase</fullName>
    </alternativeName>
    <alternativeName>
        <fullName evidence="9">Ribosome maturation factor RimO</fullName>
    </alternativeName>
</protein>
<gene>
    <name evidence="9 13" type="primary">rimO</name>
    <name evidence="13" type="ORF">BWX89_00216</name>
</gene>
<evidence type="ECO:0000256" key="7">
    <source>
        <dbReference type="ARBA" id="ARBA00023004"/>
    </source>
</evidence>
<dbReference type="PROSITE" id="PS50926">
    <property type="entry name" value="TRAM"/>
    <property type="match status" value="1"/>
</dbReference>
<dbReference type="InterPro" id="IPR023404">
    <property type="entry name" value="rSAM_horseshoe"/>
</dbReference>
<dbReference type="Gene3D" id="3.40.50.12160">
    <property type="entry name" value="Methylthiotransferase, N-terminal domain"/>
    <property type="match status" value="1"/>
</dbReference>
<dbReference type="HAMAP" id="MF_01865">
    <property type="entry name" value="MTTase_RimO"/>
    <property type="match status" value="1"/>
</dbReference>
<keyword evidence="7 9" id="KW-0408">Iron</keyword>
<dbReference type="InterPro" id="IPR002792">
    <property type="entry name" value="TRAM_dom"/>
</dbReference>
<evidence type="ECO:0000256" key="6">
    <source>
        <dbReference type="ARBA" id="ARBA00022723"/>
    </source>
</evidence>
<dbReference type="InterPro" id="IPR005840">
    <property type="entry name" value="Ribosomal_uS12_MeSTrfase_RimO"/>
</dbReference>
<dbReference type="CDD" id="cd01335">
    <property type="entry name" value="Radical_SAM"/>
    <property type="match status" value="1"/>
</dbReference>
<proteinExistence type="inferred from homology"/>
<dbReference type="Gene3D" id="3.80.30.20">
    <property type="entry name" value="tm_1862 like domain"/>
    <property type="match status" value="1"/>
</dbReference>
<dbReference type="SFLD" id="SFLDG01061">
    <property type="entry name" value="methylthiotransferase"/>
    <property type="match status" value="1"/>
</dbReference>
<keyword evidence="5 9" id="KW-0949">S-adenosyl-L-methionine</keyword>
<feature type="binding site" evidence="9">
    <location>
        <position position="156"/>
    </location>
    <ligand>
        <name>[4Fe-4S] cluster</name>
        <dbReference type="ChEBI" id="CHEBI:49883"/>
        <label>2</label>
        <note>4Fe-4S-S-AdoMet</note>
    </ligand>
</feature>
<dbReference type="Pfam" id="PF00919">
    <property type="entry name" value="UPF0004"/>
    <property type="match status" value="1"/>
</dbReference>
<dbReference type="InterPro" id="IPR020612">
    <property type="entry name" value="Methylthiotransferase_CS"/>
</dbReference>
<evidence type="ECO:0000256" key="4">
    <source>
        <dbReference type="ARBA" id="ARBA00022679"/>
    </source>
</evidence>
<accession>A0A1V6CDW5</accession>
<reference evidence="13" key="1">
    <citation type="submission" date="2017-02" db="EMBL/GenBank/DDBJ databases">
        <title>Delving into the versatile metabolic prowess of the omnipresent phylum Bacteroidetes.</title>
        <authorList>
            <person name="Nobu M.K."/>
            <person name="Mei R."/>
            <person name="Narihiro T."/>
            <person name="Kuroda K."/>
            <person name="Liu W.-T."/>
        </authorList>
    </citation>
    <scope>NUCLEOTIDE SEQUENCE</scope>
    <source>
        <strain evidence="13">ADurb.Bin131</strain>
    </source>
</reference>
<dbReference type="SFLD" id="SFLDS00029">
    <property type="entry name" value="Radical_SAM"/>
    <property type="match status" value="1"/>
</dbReference>
<dbReference type="EC" id="2.8.4.4" evidence="9"/>
<organism evidence="13">
    <name type="scientific">candidate division TA06 bacterium ADurb.Bin131</name>
    <dbReference type="NCBI Taxonomy" id="1852827"/>
    <lineage>
        <taxon>Bacteria</taxon>
        <taxon>Bacteria division TA06</taxon>
    </lineage>
</organism>
<dbReference type="NCBIfam" id="TIGR01125">
    <property type="entry name" value="30S ribosomal protein S12 methylthiotransferase RimO"/>
    <property type="match status" value="1"/>
</dbReference>
<evidence type="ECO:0000256" key="8">
    <source>
        <dbReference type="ARBA" id="ARBA00023014"/>
    </source>
</evidence>
<dbReference type="SUPFAM" id="SSF102114">
    <property type="entry name" value="Radical SAM enzymes"/>
    <property type="match status" value="1"/>
</dbReference>
<dbReference type="GO" id="GO:0005829">
    <property type="term" value="C:cytosol"/>
    <property type="evidence" value="ECO:0007669"/>
    <property type="project" value="TreeGrafter"/>
</dbReference>
<evidence type="ECO:0000259" key="10">
    <source>
        <dbReference type="PROSITE" id="PS50926"/>
    </source>
</evidence>
<feature type="domain" description="MTTase N-terminal" evidence="11">
    <location>
        <begin position="2"/>
        <end position="116"/>
    </location>
</feature>
<keyword evidence="13" id="KW-0689">Ribosomal protein</keyword>
<dbReference type="Pfam" id="PF18693">
    <property type="entry name" value="TRAM_2"/>
    <property type="match status" value="1"/>
</dbReference>
<keyword evidence="3 9" id="KW-0963">Cytoplasm</keyword>
<evidence type="ECO:0000256" key="3">
    <source>
        <dbReference type="ARBA" id="ARBA00022490"/>
    </source>
</evidence>
<dbReference type="InterPro" id="IPR007197">
    <property type="entry name" value="rSAM"/>
</dbReference>
<dbReference type="GO" id="GO:0103039">
    <property type="term" value="F:protein methylthiotransferase activity"/>
    <property type="evidence" value="ECO:0007669"/>
    <property type="project" value="UniProtKB-EC"/>
</dbReference>
<dbReference type="Pfam" id="PF04055">
    <property type="entry name" value="Radical_SAM"/>
    <property type="match status" value="1"/>
</dbReference>
<dbReference type="GO" id="GO:0005840">
    <property type="term" value="C:ribosome"/>
    <property type="evidence" value="ECO:0007669"/>
    <property type="project" value="UniProtKB-KW"/>
</dbReference>
<dbReference type="FunFam" id="3.80.30.20:FF:000001">
    <property type="entry name" value="tRNA-2-methylthio-N(6)-dimethylallyladenosine synthase 2"/>
    <property type="match status" value="1"/>
</dbReference>
<comment type="similarity">
    <text evidence="9">Belongs to the methylthiotransferase family. RimO subfamily.</text>
</comment>
<keyword evidence="2 9" id="KW-0004">4Fe-4S</keyword>
<dbReference type="Gene3D" id="2.40.50.140">
    <property type="entry name" value="Nucleic acid-binding proteins"/>
    <property type="match status" value="1"/>
</dbReference>
<dbReference type="EMBL" id="MWDQ01000025">
    <property type="protein sequence ID" value="OQB74984.1"/>
    <property type="molecule type" value="Genomic_DNA"/>
</dbReference>
<keyword evidence="13" id="KW-0687">Ribonucleoprotein</keyword>
<evidence type="ECO:0000259" key="11">
    <source>
        <dbReference type="PROSITE" id="PS51449"/>
    </source>
</evidence>
<dbReference type="GO" id="GO:0006400">
    <property type="term" value="P:tRNA modification"/>
    <property type="evidence" value="ECO:0007669"/>
    <property type="project" value="InterPro"/>
</dbReference>
<dbReference type="InterPro" id="IPR038135">
    <property type="entry name" value="Methylthiotransferase_N_sf"/>
</dbReference>
<dbReference type="GO" id="GO:0046872">
    <property type="term" value="F:metal ion binding"/>
    <property type="evidence" value="ECO:0007669"/>
    <property type="project" value="UniProtKB-KW"/>
</dbReference>
<sequence>MIKIYVITLGCPKNLVDSEKIIGIVGSSGYAVTTDMREADYVIVNTCSFIKPAFLEAKSVISKLKKLKKKFSFKIIVAGCLPARSSEDLFKDIDIDGVIGPYDILRMPELINKIEQGKRVNIVERKHIRHYCKVPRVISTWPYAYLKITEGCSNMCSYCTIPSIRGSLVSFSEKEILYEAEFLFQSGIKEIIIVGHDITSYGRDTGQYAIVQLLKKIADIGFPWIRLLYLHPTGITDELLELIDTNSCFCKYLDIPIQHINPYILREMNRPVMDYRKFFEHIRNSIKGVCLRTTLMVGFPGETDRIFEELLGFVKEIRFERLGAFIFSPEKNTKASLMPCQVPYKTKNLRLKHLINVQKEINKQISSSFVHSIVDVIVDEKKNNYFEGRTRMDAPDIDCKVKFKGSVNPGDIVKIRVNKSSPYVLYGKILSS</sequence>
<name>A0A1V6CDW5_UNCT6</name>
<dbReference type="SFLD" id="SFLDG01082">
    <property type="entry name" value="B12-binding_domain_containing"/>
    <property type="match status" value="1"/>
</dbReference>
<dbReference type="AlphaFoldDB" id="A0A1V6CDW5"/>
<feature type="domain" description="Radical SAM core" evidence="12">
    <location>
        <begin position="138"/>
        <end position="364"/>
    </location>
</feature>
<keyword evidence="6 9" id="KW-0479">Metal-binding</keyword>
<comment type="caution">
    <text evidence="13">The sequence shown here is derived from an EMBL/GenBank/DDBJ whole genome shotgun (WGS) entry which is preliminary data.</text>
</comment>
<comment type="cofactor">
    <cofactor evidence="9">
        <name>[4Fe-4S] cluster</name>
        <dbReference type="ChEBI" id="CHEBI:49883"/>
    </cofactor>
    <text evidence="9">Binds 2 [4Fe-4S] clusters. One cluster is coordinated with 3 cysteines and an exchangeable S-adenosyl-L-methionine.</text>
</comment>
<dbReference type="PROSITE" id="PS01278">
    <property type="entry name" value="MTTASE_RADICAL"/>
    <property type="match status" value="1"/>
</dbReference>
<dbReference type="PANTHER" id="PTHR43837:SF1">
    <property type="entry name" value="RIBOSOMAL PROTEIN US12 METHYLTHIOTRANSFERASE RIMO"/>
    <property type="match status" value="1"/>
</dbReference>
<dbReference type="Proteomes" id="UP000485562">
    <property type="component" value="Unassembled WGS sequence"/>
</dbReference>
<feature type="domain" description="TRAM" evidence="10">
    <location>
        <begin position="367"/>
        <end position="431"/>
    </location>
</feature>
<evidence type="ECO:0000313" key="13">
    <source>
        <dbReference type="EMBL" id="OQB74984.1"/>
    </source>
</evidence>
<comment type="function">
    <text evidence="1">Catalyzes the methylthiolation of N6-(dimethylallyl)adenosine (i(6)A), leading to the formation of 2-methylthio-N6-(dimethylallyl)adenosine (ms(2)i(6)A) at position 37 in tRNAs that read codons beginning with uridine.</text>
</comment>
<dbReference type="NCBIfam" id="TIGR00089">
    <property type="entry name" value="MiaB/RimO family radical SAM methylthiotransferase"/>
    <property type="match status" value="1"/>
</dbReference>
<dbReference type="InterPro" id="IPR005839">
    <property type="entry name" value="Methylthiotransferase"/>
</dbReference>
<dbReference type="FunFam" id="3.40.50.12160:FF:000003">
    <property type="entry name" value="CDK5 regulatory subunit-associated protein 1"/>
    <property type="match status" value="1"/>
</dbReference>
<feature type="binding site" evidence="9">
    <location>
        <position position="47"/>
    </location>
    <ligand>
        <name>[4Fe-4S] cluster</name>
        <dbReference type="ChEBI" id="CHEBI:49883"/>
        <label>1</label>
    </ligand>
</feature>
<dbReference type="InterPro" id="IPR006638">
    <property type="entry name" value="Elp3/MiaA/NifB-like_rSAM"/>
</dbReference>
<dbReference type="GO" id="GO:0035599">
    <property type="term" value="F:aspartic acid methylthiotransferase activity"/>
    <property type="evidence" value="ECO:0007669"/>
    <property type="project" value="TreeGrafter"/>
</dbReference>
<dbReference type="PANTHER" id="PTHR43837">
    <property type="entry name" value="RIBOSOMAL PROTEIN S12 METHYLTHIOTRANSFERASE RIMO"/>
    <property type="match status" value="1"/>
</dbReference>